<reference evidence="1 2" key="1">
    <citation type="journal article" date="2022" name="bioRxiv">
        <title>The genome of the oomycete Peronosclerospora sorghi, a cosmopolitan pathogen of maize and sorghum, is inflated with dispersed pseudogenes.</title>
        <authorList>
            <person name="Fletcher K."/>
            <person name="Martin F."/>
            <person name="Isakeit T."/>
            <person name="Cavanaugh K."/>
            <person name="Magill C."/>
            <person name="Michelmore R."/>
        </authorList>
    </citation>
    <scope>NUCLEOTIDE SEQUENCE [LARGE SCALE GENOMIC DNA]</scope>
    <source>
        <strain evidence="1">P6</strain>
    </source>
</reference>
<comment type="caution">
    <text evidence="1">The sequence shown here is derived from an EMBL/GenBank/DDBJ whole genome shotgun (WGS) entry which is preliminary data.</text>
</comment>
<proteinExistence type="predicted"/>
<gene>
    <name evidence="1" type="ORF">PsorP6_011617</name>
</gene>
<dbReference type="Proteomes" id="UP001163321">
    <property type="component" value="Chromosome 12"/>
</dbReference>
<organism evidence="1 2">
    <name type="scientific">Peronosclerospora sorghi</name>
    <dbReference type="NCBI Taxonomy" id="230839"/>
    <lineage>
        <taxon>Eukaryota</taxon>
        <taxon>Sar</taxon>
        <taxon>Stramenopiles</taxon>
        <taxon>Oomycota</taxon>
        <taxon>Peronosporomycetes</taxon>
        <taxon>Peronosporales</taxon>
        <taxon>Peronosporaceae</taxon>
        <taxon>Peronosclerospora</taxon>
    </lineage>
</organism>
<protein>
    <submittedName>
        <fullName evidence="1">Uncharacterized protein</fullName>
    </submittedName>
</protein>
<name>A0ACC0WJL1_9STRA</name>
<keyword evidence="2" id="KW-1185">Reference proteome</keyword>
<sequence>MIIQTTKGSPDPKSNRFAFSHFGGVSRISMECRIGFKNHTRQGRSRVGFLLCLFCMLDSIPINTILTLEKLICN</sequence>
<evidence type="ECO:0000313" key="1">
    <source>
        <dbReference type="EMBL" id="KAI9919029.1"/>
    </source>
</evidence>
<dbReference type="EMBL" id="CM047591">
    <property type="protein sequence ID" value="KAI9919029.1"/>
    <property type="molecule type" value="Genomic_DNA"/>
</dbReference>
<accession>A0ACC0WJL1</accession>
<evidence type="ECO:0000313" key="2">
    <source>
        <dbReference type="Proteomes" id="UP001163321"/>
    </source>
</evidence>